<dbReference type="InterPro" id="IPR056632">
    <property type="entry name" value="DUF7730"/>
</dbReference>
<organism evidence="2 3">
    <name type="scientific">Penicillium polonicum</name>
    <dbReference type="NCBI Taxonomy" id="60169"/>
    <lineage>
        <taxon>Eukaryota</taxon>
        <taxon>Fungi</taxon>
        <taxon>Dikarya</taxon>
        <taxon>Ascomycota</taxon>
        <taxon>Pezizomycotina</taxon>
        <taxon>Eurotiomycetes</taxon>
        <taxon>Eurotiomycetidae</taxon>
        <taxon>Eurotiales</taxon>
        <taxon>Aspergillaceae</taxon>
        <taxon>Penicillium</taxon>
    </lineage>
</organism>
<reference evidence="3" key="1">
    <citation type="journal article" date="2017" name="Nat. Microbiol.">
        <title>Global analysis of biosynthetic gene clusters reveals vast potential of secondary metabolite production in Penicillium species.</title>
        <authorList>
            <person name="Nielsen J.C."/>
            <person name="Grijseels S."/>
            <person name="Prigent S."/>
            <person name="Ji B."/>
            <person name="Dainat J."/>
            <person name="Nielsen K.F."/>
            <person name="Frisvad J.C."/>
            <person name="Workman M."/>
            <person name="Nielsen J."/>
        </authorList>
    </citation>
    <scope>NUCLEOTIDE SEQUENCE [LARGE SCALE GENOMIC DNA]</scope>
    <source>
        <strain evidence="3">IBT 4502</strain>
    </source>
</reference>
<gene>
    <name evidence="2" type="ORF">PENPOL_c004G06725</name>
</gene>
<evidence type="ECO:0000313" key="2">
    <source>
        <dbReference type="EMBL" id="OQD66903.1"/>
    </source>
</evidence>
<dbReference type="STRING" id="60169.A0A1V6NQB9"/>
<dbReference type="PANTHER" id="PTHR38790:SF9">
    <property type="entry name" value="F-BOX DOMAIN-CONTAINING PROTEIN"/>
    <property type="match status" value="1"/>
</dbReference>
<evidence type="ECO:0000313" key="3">
    <source>
        <dbReference type="Proteomes" id="UP000191408"/>
    </source>
</evidence>
<protein>
    <recommendedName>
        <fullName evidence="1">DUF7730 domain-containing protein</fullName>
    </recommendedName>
</protein>
<sequence length="308" mass="35248">MARMKQGVFSWEDVLLQRYQSNKPPPLPRHQTIAIPSPQLQSRLLTLSPELRLMIWEFVLADQRIHIIQYSKQRLGYVVCPCALEPRSSPKRHTRNSNCEICHGTGISQPAKEADLLRNKVKLLGLALTCRQIYHESIPLLYTLPTLEFSNPWTLPYLLPTIPPSHRDRIRTIELRWSFPGHWLPSKDSVRAVYVSAGRTQWTETCRAVSQLRSLRSFVLVLESNWFSEPVEKLAGFLEPLSGVVVRSGLRRDRDWDRDCGGKDDVDVDVDMKVGFSDGFSSDEDSCYDYGYNWELGVETSGSVLLFA</sequence>
<evidence type="ECO:0000259" key="1">
    <source>
        <dbReference type="Pfam" id="PF24864"/>
    </source>
</evidence>
<comment type="caution">
    <text evidence="2">The sequence shown here is derived from an EMBL/GenBank/DDBJ whole genome shotgun (WGS) entry which is preliminary data.</text>
</comment>
<dbReference type="Pfam" id="PF24864">
    <property type="entry name" value="DUF7730"/>
    <property type="match status" value="1"/>
</dbReference>
<feature type="domain" description="DUF7730" evidence="1">
    <location>
        <begin position="38"/>
        <end position="245"/>
    </location>
</feature>
<proteinExistence type="predicted"/>
<dbReference type="EMBL" id="MDYM01000004">
    <property type="protein sequence ID" value="OQD66903.1"/>
    <property type="molecule type" value="Genomic_DNA"/>
</dbReference>
<dbReference type="OrthoDB" id="4757095at2759"/>
<dbReference type="Proteomes" id="UP000191408">
    <property type="component" value="Unassembled WGS sequence"/>
</dbReference>
<accession>A0A1V6NQB9</accession>
<keyword evidence="3" id="KW-1185">Reference proteome</keyword>
<name>A0A1V6NQB9_PENPO</name>
<dbReference type="PANTHER" id="PTHR38790">
    <property type="entry name" value="2EXR DOMAIN-CONTAINING PROTEIN-RELATED"/>
    <property type="match status" value="1"/>
</dbReference>
<dbReference type="AlphaFoldDB" id="A0A1V6NQB9"/>